<dbReference type="GO" id="GO:0006400">
    <property type="term" value="P:tRNA modification"/>
    <property type="evidence" value="ECO:0007669"/>
    <property type="project" value="UniProtKB-UniRule"/>
</dbReference>
<protein>
    <recommendedName>
        <fullName evidence="1">tRNA uridine(34) hydroxylase</fullName>
        <ecNumber evidence="1">1.14.-.-</ecNumber>
    </recommendedName>
    <alternativeName>
        <fullName evidence="1">tRNA hydroxylation protein O</fullName>
    </alternativeName>
</protein>
<keyword evidence="4" id="KW-1185">Reference proteome</keyword>
<dbReference type="GO" id="GO:0016705">
    <property type="term" value="F:oxidoreductase activity, acting on paired donors, with incorporation or reduction of molecular oxygen"/>
    <property type="evidence" value="ECO:0007669"/>
    <property type="project" value="UniProtKB-UniRule"/>
</dbReference>
<dbReference type="PANTHER" id="PTHR43268">
    <property type="entry name" value="THIOSULFATE SULFURTRANSFERASE/RHODANESE-LIKE DOMAIN-CONTAINING PROTEIN 2"/>
    <property type="match status" value="1"/>
</dbReference>
<dbReference type="EC" id="1.14.-.-" evidence="1"/>
<evidence type="ECO:0000313" key="3">
    <source>
        <dbReference type="EMBL" id="AXK42029.1"/>
    </source>
</evidence>
<name>A0A345YDM7_9SPHN</name>
<dbReference type="GO" id="GO:0016740">
    <property type="term" value="F:transferase activity"/>
    <property type="evidence" value="ECO:0007669"/>
    <property type="project" value="UniProtKB-KW"/>
</dbReference>
<dbReference type="AlphaFoldDB" id="A0A345YDM7"/>
<dbReference type="InterPro" id="IPR040503">
    <property type="entry name" value="TRHO_N"/>
</dbReference>
<sequence length="332" mass="37147">MRRAQGGARGRRVTDDKTNLPIRIAALYQFARFDDPAAIKPDLLGAMEKAGVRGTLLLAREGINGTMAGSDEGIEAVLDHVRTLPGCAEIEVKESRAAAMPFHRTKVRLKKEIVTMGQPDLDPLAGVGTYVAPDDWNTLISNPETILIDTRNDYEVQIGTFKGAIDPETKSFREFPEWFRAKRAEIEAQGGAPKIAMFCTGGIRCEKSTAFARAEGVKEVYHLKGGILNYLEHVPEDESLWHGECFVFDERVSVGHGLRLGDHTLCRACRRPLSAEDMGHEHYEEGISCHRCWDERTDEQRARYAERQRQEMLAEARGLEHVGRREEADTDG</sequence>
<accession>A0A345YDM7</accession>
<comment type="similarity">
    <text evidence="1">Belongs to the TrhO family.</text>
</comment>
<dbReference type="SMART" id="SM00450">
    <property type="entry name" value="RHOD"/>
    <property type="match status" value="1"/>
</dbReference>
<proteinExistence type="inferred from homology"/>
<dbReference type="KEGG" id="err:DVR09_06440"/>
<reference evidence="4" key="1">
    <citation type="submission" date="2018-07" db="EMBL/GenBank/DDBJ databases">
        <title>Genome sequence of Erythrobacter strain YH-07, an antagonistic bacterium isolated from Yellow Sea.</title>
        <authorList>
            <person name="Tang T."/>
            <person name="Liu Q."/>
            <person name="Sun X."/>
        </authorList>
    </citation>
    <scope>NUCLEOTIDE SEQUENCE [LARGE SCALE GENOMIC DNA]</scope>
    <source>
        <strain evidence="4">YH-07</strain>
    </source>
</reference>
<evidence type="ECO:0000259" key="2">
    <source>
        <dbReference type="PROSITE" id="PS50206"/>
    </source>
</evidence>
<dbReference type="PROSITE" id="PS50206">
    <property type="entry name" value="RHODANESE_3"/>
    <property type="match status" value="1"/>
</dbReference>
<comment type="function">
    <text evidence="1">Catalyzes oxygen-dependent 5-hydroxyuridine (ho5U) modification at position 34 in tRNAs.</text>
</comment>
<dbReference type="PANTHER" id="PTHR43268:SF3">
    <property type="entry name" value="RHODANESE-LIKE DOMAIN-CONTAINING PROTEIN 7-RELATED"/>
    <property type="match status" value="1"/>
</dbReference>
<gene>
    <name evidence="1" type="primary">trhO</name>
    <name evidence="3" type="ORF">DVR09_06440</name>
</gene>
<dbReference type="SUPFAM" id="SSF52821">
    <property type="entry name" value="Rhodanese/Cell cycle control phosphatase"/>
    <property type="match status" value="1"/>
</dbReference>
<comment type="catalytic activity">
    <reaction evidence="1">
        <text>uridine(34) in tRNA + AH2 + O2 = 5-hydroxyuridine(34) in tRNA + A + H2O</text>
        <dbReference type="Rhea" id="RHEA:64224"/>
        <dbReference type="Rhea" id="RHEA-COMP:11727"/>
        <dbReference type="Rhea" id="RHEA-COMP:13381"/>
        <dbReference type="ChEBI" id="CHEBI:13193"/>
        <dbReference type="ChEBI" id="CHEBI:15377"/>
        <dbReference type="ChEBI" id="CHEBI:15379"/>
        <dbReference type="ChEBI" id="CHEBI:17499"/>
        <dbReference type="ChEBI" id="CHEBI:65315"/>
        <dbReference type="ChEBI" id="CHEBI:136877"/>
    </reaction>
</comment>
<dbReference type="EMBL" id="CP031357">
    <property type="protein sequence ID" value="AXK42029.1"/>
    <property type="molecule type" value="Genomic_DNA"/>
</dbReference>
<keyword evidence="1" id="KW-0819">tRNA processing</keyword>
<dbReference type="Pfam" id="PF00581">
    <property type="entry name" value="Rhodanese"/>
    <property type="match status" value="1"/>
</dbReference>
<dbReference type="InterPro" id="IPR020936">
    <property type="entry name" value="TrhO"/>
</dbReference>
<dbReference type="InterPro" id="IPR036873">
    <property type="entry name" value="Rhodanese-like_dom_sf"/>
</dbReference>
<feature type="domain" description="Rhodanese" evidence="2">
    <location>
        <begin position="141"/>
        <end position="239"/>
    </location>
</feature>
<keyword evidence="1" id="KW-0560">Oxidoreductase</keyword>
<keyword evidence="3" id="KW-0808">Transferase</keyword>
<dbReference type="InterPro" id="IPR001763">
    <property type="entry name" value="Rhodanese-like_dom"/>
</dbReference>
<evidence type="ECO:0000313" key="4">
    <source>
        <dbReference type="Proteomes" id="UP000254508"/>
    </source>
</evidence>
<dbReference type="CDD" id="cd01518">
    <property type="entry name" value="RHOD_YceA"/>
    <property type="match status" value="1"/>
</dbReference>
<dbReference type="Gene3D" id="3.30.70.100">
    <property type="match status" value="1"/>
</dbReference>
<dbReference type="Gene3D" id="3.40.250.10">
    <property type="entry name" value="Rhodanese-like domain"/>
    <property type="match status" value="1"/>
</dbReference>
<dbReference type="Pfam" id="PF17773">
    <property type="entry name" value="UPF0176_N"/>
    <property type="match status" value="1"/>
</dbReference>
<dbReference type="Proteomes" id="UP000254508">
    <property type="component" value="Chromosome"/>
</dbReference>
<organism evidence="3 4">
    <name type="scientific">Erythrobacter aureus</name>
    <dbReference type="NCBI Taxonomy" id="2182384"/>
    <lineage>
        <taxon>Bacteria</taxon>
        <taxon>Pseudomonadati</taxon>
        <taxon>Pseudomonadota</taxon>
        <taxon>Alphaproteobacteria</taxon>
        <taxon>Sphingomonadales</taxon>
        <taxon>Erythrobacteraceae</taxon>
        <taxon>Erythrobacter/Porphyrobacter group</taxon>
        <taxon>Erythrobacter</taxon>
    </lineage>
</organism>
<dbReference type="HAMAP" id="MF_00469">
    <property type="entry name" value="TrhO"/>
    <property type="match status" value="1"/>
</dbReference>
<evidence type="ECO:0000256" key="1">
    <source>
        <dbReference type="HAMAP-Rule" id="MF_00469"/>
    </source>
</evidence>
<dbReference type="OrthoDB" id="9778326at2"/>
<dbReference type="NCBIfam" id="NF001136">
    <property type="entry name" value="PRK00142.1-4"/>
    <property type="match status" value="1"/>
</dbReference>